<protein>
    <recommendedName>
        <fullName evidence="6">SET domain-containing protein</fullName>
    </recommendedName>
</protein>
<dbReference type="Gene3D" id="3.30.40.10">
    <property type="entry name" value="Zinc/RING finger domain, C3HC4 (zinc finger)"/>
    <property type="match status" value="1"/>
</dbReference>
<feature type="compositionally biased region" description="Polar residues" evidence="5">
    <location>
        <begin position="707"/>
        <end position="727"/>
    </location>
</feature>
<gene>
    <name evidence="7" type="primary">TDEL0D01210</name>
    <name evidence="7" type="ORF">TDEL_0D01210</name>
</gene>
<feature type="compositionally biased region" description="Basic and acidic residues" evidence="5">
    <location>
        <begin position="205"/>
        <end position="247"/>
    </location>
</feature>
<evidence type="ECO:0000259" key="6">
    <source>
        <dbReference type="PROSITE" id="PS50280"/>
    </source>
</evidence>
<keyword evidence="8" id="KW-1185">Reference proteome</keyword>
<evidence type="ECO:0000313" key="8">
    <source>
        <dbReference type="Proteomes" id="UP000005627"/>
    </source>
</evidence>
<proteinExistence type="predicted"/>
<dbReference type="Gene3D" id="2.170.270.10">
    <property type="entry name" value="SET domain"/>
    <property type="match status" value="1"/>
</dbReference>
<dbReference type="GO" id="GO:0008270">
    <property type="term" value="F:zinc ion binding"/>
    <property type="evidence" value="ECO:0007669"/>
    <property type="project" value="UniProtKB-KW"/>
</dbReference>
<dbReference type="Pfam" id="PF20826">
    <property type="entry name" value="PHD_5"/>
    <property type="match status" value="1"/>
</dbReference>
<dbReference type="PANTHER" id="PTHR46462">
    <property type="entry name" value="UPSET, ISOFORM A"/>
    <property type="match status" value="1"/>
</dbReference>
<keyword evidence="3" id="KW-0862">Zinc</keyword>
<evidence type="ECO:0000256" key="3">
    <source>
        <dbReference type="ARBA" id="ARBA00022833"/>
    </source>
</evidence>
<dbReference type="CDD" id="cd15550">
    <property type="entry name" value="PHD_MLL5"/>
    <property type="match status" value="1"/>
</dbReference>
<dbReference type="CDD" id="cd19183">
    <property type="entry name" value="SET_SpSET3-like"/>
    <property type="match status" value="1"/>
</dbReference>
<dbReference type="GO" id="GO:0070210">
    <property type="term" value="C:Rpd3L-Expanded complex"/>
    <property type="evidence" value="ECO:0007669"/>
    <property type="project" value="TreeGrafter"/>
</dbReference>
<dbReference type="SMART" id="SM00249">
    <property type="entry name" value="PHD"/>
    <property type="match status" value="1"/>
</dbReference>
<dbReference type="InterPro" id="IPR011011">
    <property type="entry name" value="Znf_FYVE_PHD"/>
</dbReference>
<feature type="compositionally biased region" description="Polar residues" evidence="5">
    <location>
        <begin position="80"/>
        <end position="93"/>
    </location>
</feature>
<dbReference type="InterPro" id="IPR044435">
    <property type="entry name" value="Set3/4_SET"/>
</dbReference>
<reference evidence="7 8" key="1">
    <citation type="journal article" date="2011" name="Proc. Natl. Acad. Sci. U.S.A.">
        <title>Evolutionary erosion of yeast sex chromosomes by mating-type switching accidents.</title>
        <authorList>
            <person name="Gordon J.L."/>
            <person name="Armisen D."/>
            <person name="Proux-Wera E."/>
            <person name="Oheigeartaigh S.S."/>
            <person name="Byrne K.P."/>
            <person name="Wolfe K.H."/>
        </authorList>
    </citation>
    <scope>NUCLEOTIDE SEQUENCE [LARGE SCALE GENOMIC DNA]</scope>
    <source>
        <strain evidence="8">ATCC 10662 / CBS 1146 / NBRC 0425 / NCYC 2629 / NRRL Y-866</strain>
    </source>
</reference>
<keyword evidence="4" id="KW-0156">Chromatin regulator</keyword>
<dbReference type="SUPFAM" id="SSF82199">
    <property type="entry name" value="SET domain"/>
    <property type="match status" value="1"/>
</dbReference>
<evidence type="ECO:0000256" key="1">
    <source>
        <dbReference type="ARBA" id="ARBA00022723"/>
    </source>
</evidence>
<dbReference type="InterPro" id="IPR001214">
    <property type="entry name" value="SET_dom"/>
</dbReference>
<sequence length="772" mass="86660">MSAKGPDEQSLLEDASTLLMFSKTRTASSGNDDKDMQQPHTVPISRAESENVSPGNPRGSLGPASIALLPRDGKDKIRSESVSPTSGGRSNISEKGMVAAAALAAAATVPLPLKPGQRRKTSREEPANESVDSRVMGEWPVPDSYIVDIDSGIISCICGFSDDDGFTIQCDHCNRWQHAICFNIRDIETAPEHHLCNTCQPRKLDPKRARRKQMEKLQRQNRNKNSDSTHRDARNATDPSNDYRRTSSTEINNNEHSNGTGNNNGNKTNNDNEGEESQADYDNMERLEEATEETNVKKRKEDGDIALGNGLKRKKDNALYLSAKDAYLALYLPIEKNEFKDKYAGLFIEKHNDDDWVIPYNKDEFKPIPTAVKPYAELSSVKIFPGFAKLGLYLSEDCSRNDFICEFLGEVDFQKSYLLDPRNHYRIWGTTKPRVLFHPHWPIHIDARLCGNVARYMRRSCKPNVELATIRMPATNELKFVLRATRDIENGEEIHIGWQWDLRHPIWQIINGTATFDSLNDPDKYLLIHSIDIVLGVCDCACGNSNKDCNLQKVKKFSQSLYKTVKSKMNNRYKLNEILNQYQGKKRRQPPILSRMAKEVLENEERAPKVLADYNEKKLAITCGCSARQWWAVIEGSANGIKPYKQSLMDKQDAKYSVDASSSTFDPTKYDESKVADISQLPIPIVLEVPLKYPTGAEIGKRAAPESSANPPDTQAIASDKSASYPSISARAKPEERSHSSSAASLPDLADNSKGTLKKKLSFADYRKKQHR</sequence>
<dbReference type="Pfam" id="PF00856">
    <property type="entry name" value="SET"/>
    <property type="match status" value="1"/>
</dbReference>
<dbReference type="GO" id="GO:0006325">
    <property type="term" value="P:chromatin organization"/>
    <property type="evidence" value="ECO:0007669"/>
    <property type="project" value="UniProtKB-KW"/>
</dbReference>
<dbReference type="AlphaFoldDB" id="G8ZSW1"/>
<dbReference type="EMBL" id="HE616745">
    <property type="protein sequence ID" value="CCE91705.1"/>
    <property type="molecule type" value="Genomic_DNA"/>
</dbReference>
<dbReference type="KEGG" id="tdl:TDEL_0D01210"/>
<organism evidence="7 8">
    <name type="scientific">Torulaspora delbrueckii</name>
    <name type="common">Yeast</name>
    <name type="synonym">Candida colliculosa</name>
    <dbReference type="NCBI Taxonomy" id="4950"/>
    <lineage>
        <taxon>Eukaryota</taxon>
        <taxon>Fungi</taxon>
        <taxon>Dikarya</taxon>
        <taxon>Ascomycota</taxon>
        <taxon>Saccharomycotina</taxon>
        <taxon>Saccharomycetes</taxon>
        <taxon>Saccharomycetales</taxon>
        <taxon>Saccharomycetaceae</taxon>
        <taxon>Torulaspora</taxon>
    </lineage>
</organism>
<dbReference type="RefSeq" id="XP_003680916.1">
    <property type="nucleotide sequence ID" value="XM_003680868.1"/>
</dbReference>
<feature type="domain" description="SET" evidence="6">
    <location>
        <begin position="376"/>
        <end position="499"/>
    </location>
</feature>
<dbReference type="HOGENOM" id="CLU_017047_0_0_1"/>
<feature type="region of interest" description="Disordered" evidence="5">
    <location>
        <begin position="205"/>
        <end position="281"/>
    </location>
</feature>
<dbReference type="FunCoup" id="G8ZSW1">
    <property type="interactions" value="139"/>
</dbReference>
<dbReference type="PANTHER" id="PTHR46462:SF3">
    <property type="entry name" value="UPSET, ISOFORM A"/>
    <property type="match status" value="1"/>
</dbReference>
<evidence type="ECO:0000256" key="4">
    <source>
        <dbReference type="ARBA" id="ARBA00022853"/>
    </source>
</evidence>
<dbReference type="GO" id="GO:0034967">
    <property type="term" value="C:Set3 complex"/>
    <property type="evidence" value="ECO:0007669"/>
    <property type="project" value="TreeGrafter"/>
</dbReference>
<name>G8ZSW1_TORDE</name>
<evidence type="ECO:0000256" key="2">
    <source>
        <dbReference type="ARBA" id="ARBA00022771"/>
    </source>
</evidence>
<dbReference type="Proteomes" id="UP000005627">
    <property type="component" value="Chromosome 4"/>
</dbReference>
<feature type="compositionally biased region" description="Low complexity" evidence="5">
    <location>
        <begin position="252"/>
        <end position="271"/>
    </location>
</feature>
<keyword evidence="2" id="KW-0863">Zinc-finger</keyword>
<feature type="region of interest" description="Disordered" evidence="5">
    <location>
        <begin position="112"/>
        <end position="132"/>
    </location>
</feature>
<dbReference type="STRING" id="1076872.G8ZSW1"/>
<dbReference type="OrthoDB" id="20872at2759"/>
<dbReference type="InParanoid" id="G8ZSW1"/>
<dbReference type="GeneID" id="11502140"/>
<evidence type="ECO:0000313" key="7">
    <source>
        <dbReference type="EMBL" id="CCE91705.1"/>
    </source>
</evidence>
<accession>G8ZSW1</accession>
<dbReference type="SMART" id="SM00317">
    <property type="entry name" value="SET"/>
    <property type="match status" value="1"/>
</dbReference>
<feature type="region of interest" description="Disordered" evidence="5">
    <location>
        <begin position="701"/>
        <end position="753"/>
    </location>
</feature>
<dbReference type="eggNOG" id="KOG1844">
    <property type="taxonomic scope" value="Eukaryota"/>
</dbReference>
<feature type="region of interest" description="Disordered" evidence="5">
    <location>
        <begin position="1"/>
        <end position="93"/>
    </location>
</feature>
<dbReference type="InterPro" id="IPR046341">
    <property type="entry name" value="SET_dom_sf"/>
</dbReference>
<dbReference type="InterPro" id="IPR001965">
    <property type="entry name" value="Znf_PHD"/>
</dbReference>
<dbReference type="PROSITE" id="PS50280">
    <property type="entry name" value="SET"/>
    <property type="match status" value="1"/>
</dbReference>
<evidence type="ECO:0000256" key="5">
    <source>
        <dbReference type="SAM" id="MobiDB-lite"/>
    </source>
</evidence>
<dbReference type="GO" id="GO:0006355">
    <property type="term" value="P:regulation of DNA-templated transcription"/>
    <property type="evidence" value="ECO:0007669"/>
    <property type="project" value="TreeGrafter"/>
</dbReference>
<dbReference type="SUPFAM" id="SSF57903">
    <property type="entry name" value="FYVE/PHD zinc finger"/>
    <property type="match status" value="1"/>
</dbReference>
<dbReference type="InterPro" id="IPR013083">
    <property type="entry name" value="Znf_RING/FYVE/PHD"/>
</dbReference>
<keyword evidence="1" id="KW-0479">Metal-binding</keyword>